<proteinExistence type="predicted"/>
<sequence>MFVEAKTGQEEEDSFYIRRAKLYRFTDGEWKERGLGNVKILRHLVTKTRTYATRSSVKNMPQSCSE</sequence>
<dbReference type="EMBL" id="JXJN01024746">
    <property type="status" value="NOT_ANNOTATED_CDS"/>
    <property type="molecule type" value="Genomic_DNA"/>
</dbReference>
<dbReference type="PANTHER" id="PTHR23138:SF87">
    <property type="entry name" value="E3 SUMO-PROTEIN LIGASE RANBP2"/>
    <property type="match status" value="1"/>
</dbReference>
<accession>A0A1B0C323</accession>
<dbReference type="InterPro" id="IPR000156">
    <property type="entry name" value="Ran_bind_dom"/>
</dbReference>
<dbReference type="GO" id="GO:0005643">
    <property type="term" value="C:nuclear pore"/>
    <property type="evidence" value="ECO:0007669"/>
    <property type="project" value="TreeGrafter"/>
</dbReference>
<dbReference type="GO" id="GO:0005096">
    <property type="term" value="F:GTPase activator activity"/>
    <property type="evidence" value="ECO:0007669"/>
    <property type="project" value="TreeGrafter"/>
</dbReference>
<dbReference type="InterPro" id="IPR011993">
    <property type="entry name" value="PH-like_dom_sf"/>
</dbReference>
<evidence type="ECO:0000259" key="1">
    <source>
        <dbReference type="PROSITE" id="PS50196"/>
    </source>
</evidence>
<name>A0A1B0C323_9MUSC</name>
<dbReference type="InterPro" id="IPR045255">
    <property type="entry name" value="RanBP1-like"/>
</dbReference>
<reference evidence="2" key="2">
    <citation type="submission" date="2020-05" db="UniProtKB">
        <authorList>
            <consortium name="EnsemblMetazoa"/>
        </authorList>
    </citation>
    <scope>IDENTIFICATION</scope>
    <source>
        <strain evidence="2">IAEA</strain>
    </source>
</reference>
<dbReference type="VEuPathDB" id="VectorBase:GPPI047765"/>
<dbReference type="GO" id="GO:0005737">
    <property type="term" value="C:cytoplasm"/>
    <property type="evidence" value="ECO:0007669"/>
    <property type="project" value="TreeGrafter"/>
</dbReference>
<dbReference type="Proteomes" id="UP000092460">
    <property type="component" value="Unassembled WGS sequence"/>
</dbReference>
<dbReference type="Gene3D" id="2.30.29.30">
    <property type="entry name" value="Pleckstrin-homology domain (PH domain)/Phosphotyrosine-binding domain (PTB)"/>
    <property type="match status" value="1"/>
</dbReference>
<keyword evidence="3" id="KW-1185">Reference proteome</keyword>
<dbReference type="Pfam" id="PF00638">
    <property type="entry name" value="Ran_BP1"/>
    <property type="match status" value="1"/>
</dbReference>
<dbReference type="PANTHER" id="PTHR23138">
    <property type="entry name" value="RAN BINDING PROTEIN"/>
    <property type="match status" value="1"/>
</dbReference>
<reference evidence="3" key="1">
    <citation type="submission" date="2015-01" db="EMBL/GenBank/DDBJ databases">
        <authorList>
            <person name="Aksoy S."/>
            <person name="Warren W."/>
            <person name="Wilson R.K."/>
        </authorList>
    </citation>
    <scope>NUCLEOTIDE SEQUENCE [LARGE SCALE GENOMIC DNA]</scope>
    <source>
        <strain evidence="3">IAEA</strain>
    </source>
</reference>
<dbReference type="STRING" id="67801.A0A1B0C323"/>
<dbReference type="AlphaFoldDB" id="A0A1B0C323"/>
<dbReference type="EnsemblMetazoa" id="GPPI047765-RA">
    <property type="protein sequence ID" value="GPPI047765-PA"/>
    <property type="gene ID" value="GPPI047765"/>
</dbReference>
<dbReference type="SUPFAM" id="SSF50729">
    <property type="entry name" value="PH domain-like"/>
    <property type="match status" value="1"/>
</dbReference>
<protein>
    <recommendedName>
        <fullName evidence="1">RanBD1 domain-containing protein</fullName>
    </recommendedName>
</protein>
<feature type="domain" description="RanBD1" evidence="1">
    <location>
        <begin position="1"/>
        <end position="57"/>
    </location>
</feature>
<dbReference type="PROSITE" id="PS50196">
    <property type="entry name" value="RANBD1"/>
    <property type="match status" value="1"/>
</dbReference>
<evidence type="ECO:0000313" key="2">
    <source>
        <dbReference type="EnsemblMetazoa" id="GPPI047765-PA"/>
    </source>
</evidence>
<evidence type="ECO:0000313" key="3">
    <source>
        <dbReference type="Proteomes" id="UP000092460"/>
    </source>
</evidence>
<organism evidence="2 3">
    <name type="scientific">Glossina palpalis gambiensis</name>
    <dbReference type="NCBI Taxonomy" id="67801"/>
    <lineage>
        <taxon>Eukaryota</taxon>
        <taxon>Metazoa</taxon>
        <taxon>Ecdysozoa</taxon>
        <taxon>Arthropoda</taxon>
        <taxon>Hexapoda</taxon>
        <taxon>Insecta</taxon>
        <taxon>Pterygota</taxon>
        <taxon>Neoptera</taxon>
        <taxon>Endopterygota</taxon>
        <taxon>Diptera</taxon>
        <taxon>Brachycera</taxon>
        <taxon>Muscomorpha</taxon>
        <taxon>Hippoboscoidea</taxon>
        <taxon>Glossinidae</taxon>
        <taxon>Glossina</taxon>
    </lineage>
</organism>